<keyword evidence="3" id="KW-1185">Reference proteome</keyword>
<comment type="caution">
    <text evidence="2">The sequence shown here is derived from an EMBL/GenBank/DDBJ whole genome shotgun (WGS) entry which is preliminary data.</text>
</comment>
<dbReference type="Proteomes" id="UP000305887">
    <property type="component" value="Unassembled WGS sequence"/>
</dbReference>
<organism evidence="2 3">
    <name type="scientific">Rubellimicrobium rubrum</name>
    <dbReference type="NCBI Taxonomy" id="2585369"/>
    <lineage>
        <taxon>Bacteria</taxon>
        <taxon>Pseudomonadati</taxon>
        <taxon>Pseudomonadota</taxon>
        <taxon>Alphaproteobacteria</taxon>
        <taxon>Rhodobacterales</taxon>
        <taxon>Roseobacteraceae</taxon>
        <taxon>Rubellimicrobium</taxon>
    </lineage>
</organism>
<dbReference type="OrthoDB" id="8451553at2"/>
<evidence type="ECO:0000313" key="2">
    <source>
        <dbReference type="EMBL" id="TNC49190.1"/>
    </source>
</evidence>
<name>A0A5C4MV01_9RHOB</name>
<protein>
    <submittedName>
        <fullName evidence="2">Uncharacterized protein</fullName>
    </submittedName>
</protein>
<sequence>MALRQAIGMMWSLPVTAGLNWPVPKVFIHCRKQQPVTIQVPCRRSRVGLDLLGRDASVTMGEVATGRCSGTALDGGSKGAGVHRPMDTATRDIPAVELRTSPQVDGMVLPDLLAQLQPDEPYGAAKADGA</sequence>
<feature type="region of interest" description="Disordered" evidence="1">
    <location>
        <begin position="67"/>
        <end position="89"/>
    </location>
</feature>
<dbReference type="EMBL" id="VDFU01000013">
    <property type="protein sequence ID" value="TNC49190.1"/>
    <property type="molecule type" value="Genomic_DNA"/>
</dbReference>
<reference evidence="2 3" key="1">
    <citation type="submission" date="2019-06" db="EMBL/GenBank/DDBJ databases">
        <title>YIM 131921 draft genome.</title>
        <authorList>
            <person name="Jiang L."/>
        </authorList>
    </citation>
    <scope>NUCLEOTIDE SEQUENCE [LARGE SCALE GENOMIC DNA]</scope>
    <source>
        <strain evidence="2 3">YIM 131921</strain>
    </source>
</reference>
<dbReference type="AlphaFoldDB" id="A0A5C4MV01"/>
<accession>A0A5C4MV01</accession>
<evidence type="ECO:0000256" key="1">
    <source>
        <dbReference type="SAM" id="MobiDB-lite"/>
    </source>
</evidence>
<evidence type="ECO:0000313" key="3">
    <source>
        <dbReference type="Proteomes" id="UP000305887"/>
    </source>
</evidence>
<dbReference type="RefSeq" id="WP_139077110.1">
    <property type="nucleotide sequence ID" value="NZ_VDFU01000013.1"/>
</dbReference>
<gene>
    <name evidence="2" type="ORF">FHG66_12145</name>
</gene>
<proteinExistence type="predicted"/>